<dbReference type="AlphaFoldDB" id="A0A8J2KJG2"/>
<dbReference type="Proteomes" id="UP000708208">
    <property type="component" value="Unassembled WGS sequence"/>
</dbReference>
<protein>
    <submittedName>
        <fullName evidence="2">Uncharacterized protein</fullName>
    </submittedName>
</protein>
<name>A0A8J2KJG2_9HEXA</name>
<accession>A0A8J2KJG2</accession>
<feature type="region of interest" description="Disordered" evidence="1">
    <location>
        <begin position="50"/>
        <end position="108"/>
    </location>
</feature>
<reference evidence="2" key="1">
    <citation type="submission" date="2021-06" db="EMBL/GenBank/DDBJ databases">
        <authorList>
            <person name="Hodson N. C."/>
            <person name="Mongue J. A."/>
            <person name="Jaron S. K."/>
        </authorList>
    </citation>
    <scope>NUCLEOTIDE SEQUENCE</scope>
</reference>
<evidence type="ECO:0000313" key="3">
    <source>
        <dbReference type="Proteomes" id="UP000708208"/>
    </source>
</evidence>
<keyword evidence="3" id="KW-1185">Reference proteome</keyword>
<feature type="non-terminal residue" evidence="2">
    <location>
        <position position="1"/>
    </location>
</feature>
<evidence type="ECO:0000256" key="1">
    <source>
        <dbReference type="SAM" id="MobiDB-lite"/>
    </source>
</evidence>
<proteinExistence type="predicted"/>
<feature type="non-terminal residue" evidence="2">
    <location>
        <position position="263"/>
    </location>
</feature>
<gene>
    <name evidence="2" type="ORF">AFUS01_LOCUS24764</name>
</gene>
<dbReference type="EMBL" id="CAJVCH010312193">
    <property type="protein sequence ID" value="CAG7786182.1"/>
    <property type="molecule type" value="Genomic_DNA"/>
</dbReference>
<feature type="compositionally biased region" description="Polar residues" evidence="1">
    <location>
        <begin position="88"/>
        <end position="108"/>
    </location>
</feature>
<comment type="caution">
    <text evidence="2">The sequence shown here is derived from an EMBL/GenBank/DDBJ whole genome shotgun (WGS) entry which is preliminary data.</text>
</comment>
<organism evidence="2 3">
    <name type="scientific">Allacma fusca</name>
    <dbReference type="NCBI Taxonomy" id="39272"/>
    <lineage>
        <taxon>Eukaryota</taxon>
        <taxon>Metazoa</taxon>
        <taxon>Ecdysozoa</taxon>
        <taxon>Arthropoda</taxon>
        <taxon>Hexapoda</taxon>
        <taxon>Collembola</taxon>
        <taxon>Symphypleona</taxon>
        <taxon>Sminthuridae</taxon>
        <taxon>Allacma</taxon>
    </lineage>
</organism>
<sequence length="263" mass="29320">TKNGPNITALKSNYLSKPKSKWPSYDVEIKCFEDNYIAAVEKATTYQFTSNFESSSESDSDHEARMKLRKRKIGTKQKSEKATKIQKSRQPTSRFQESGSDNSELENNSQQSALVPLYQFQALQTNIQSTDEVSSRSSIRLMLEDSDVNRLEILGGDLIDESSTLKSGQLTGLNTNAVYHTTQKESVATVSVIPTSNYTCNEEIVIDRSVNMGQDLGSTNINHATPNQIFTSNISGSKSGENFMRTNLKPSSTEMQNLISEFR</sequence>
<evidence type="ECO:0000313" key="2">
    <source>
        <dbReference type="EMBL" id="CAG7786182.1"/>
    </source>
</evidence>